<dbReference type="KEGG" id="sufl:FIL70_14455"/>
<dbReference type="EMBL" id="CP041016">
    <property type="protein sequence ID" value="QDC38245.1"/>
    <property type="molecule type" value="Genomic_DNA"/>
</dbReference>
<protein>
    <submittedName>
        <fullName evidence="4">NAD(P)-dependent oxidoreductase</fullName>
    </submittedName>
</protein>
<evidence type="ECO:0000256" key="1">
    <source>
        <dbReference type="ARBA" id="ARBA00005125"/>
    </source>
</evidence>
<feature type="domain" description="NAD-dependent epimerase/dehydratase" evidence="3">
    <location>
        <begin position="3"/>
        <end position="247"/>
    </location>
</feature>
<comment type="pathway">
    <text evidence="1">Bacterial outer membrane biogenesis; LPS O-antigen biosynthesis.</text>
</comment>
<dbReference type="InterPro" id="IPR001509">
    <property type="entry name" value="Epimerase_deHydtase"/>
</dbReference>
<proteinExistence type="inferred from homology"/>
<evidence type="ECO:0000313" key="4">
    <source>
        <dbReference type="EMBL" id="QDC38245.1"/>
    </source>
</evidence>
<dbReference type="RefSeq" id="WP_140042603.1">
    <property type="nucleotide sequence ID" value="NZ_CP041016.1"/>
</dbReference>
<dbReference type="AlphaFoldDB" id="A0A5B8CH31"/>
<reference evidence="4 5" key="1">
    <citation type="submission" date="2019-06" db="EMBL/GenBank/DDBJ databases">
        <title>Genome organization and adaptive potential of archetypical organophosphate degarding Sphingobium fuliginis ATCC 27551.</title>
        <authorList>
            <person name="Sarwar A."/>
            <person name="Parthasarathy S."/>
            <person name="Singh C."/>
            <person name="Siddavattam D."/>
        </authorList>
    </citation>
    <scope>NUCLEOTIDE SEQUENCE [LARGE SCALE GENOMIC DNA]</scope>
    <source>
        <strain evidence="4 5">ATCC 27551</strain>
    </source>
</reference>
<dbReference type="Pfam" id="PF01370">
    <property type="entry name" value="Epimerase"/>
    <property type="match status" value="1"/>
</dbReference>
<evidence type="ECO:0000256" key="2">
    <source>
        <dbReference type="ARBA" id="ARBA00007637"/>
    </source>
</evidence>
<dbReference type="InterPro" id="IPR036291">
    <property type="entry name" value="NAD(P)-bd_dom_sf"/>
</dbReference>
<dbReference type="PANTHER" id="PTHR43000">
    <property type="entry name" value="DTDP-D-GLUCOSE 4,6-DEHYDRATASE-RELATED"/>
    <property type="match status" value="1"/>
</dbReference>
<sequence>MAVLVTGGKGFIGARVVGELVRRAHDVVAFDLRGTPGRLAPLVDRITLEAGDITDYDRIAEVLAAHKIDRIAHMVFYSAEERGVDARPEDAEGLYRQQMIMNTGTFHLFEAARRAGIRRIAYPSSVQYHAGDEPWTGPAMVNEDSPAMPTTTYGMGKVLCEKLAKEHNRLHGMEIISLRIPGAYGPGATFGARGINLIATHGALGHPVKLPYCSEQRVVLAHVDDIAWAFAEALDATSPAHDTYHIGGHYTSYAEIAEIGRAITPGLDVTLSEDAAVRGHFPIDSTRIERDLGLRHRPLIDGYRQLAQETISSHTERMAGHD</sequence>
<dbReference type="CDD" id="cd08946">
    <property type="entry name" value="SDR_e"/>
    <property type="match status" value="1"/>
</dbReference>
<dbReference type="Gene3D" id="3.40.50.720">
    <property type="entry name" value="NAD(P)-binding Rossmann-like Domain"/>
    <property type="match status" value="1"/>
</dbReference>
<accession>A0A5B8CH31</accession>
<name>A0A5B8CH31_SPHSA</name>
<dbReference type="SUPFAM" id="SSF51735">
    <property type="entry name" value="NAD(P)-binding Rossmann-fold domains"/>
    <property type="match status" value="1"/>
</dbReference>
<evidence type="ECO:0000259" key="3">
    <source>
        <dbReference type="Pfam" id="PF01370"/>
    </source>
</evidence>
<comment type="similarity">
    <text evidence="2">Belongs to the NAD(P)-dependent epimerase/dehydratase family.</text>
</comment>
<gene>
    <name evidence="4" type="ORF">FIL70_14455</name>
</gene>
<organism evidence="4 5">
    <name type="scientific">Sphingobium fuliginis ATCC 27551</name>
    <dbReference type="NCBI Taxonomy" id="1208342"/>
    <lineage>
        <taxon>Bacteria</taxon>
        <taxon>Pseudomonadati</taxon>
        <taxon>Pseudomonadota</taxon>
        <taxon>Alphaproteobacteria</taxon>
        <taxon>Sphingomonadales</taxon>
        <taxon>Sphingomonadaceae</taxon>
        <taxon>Sphingobium</taxon>
    </lineage>
</organism>
<dbReference type="Proteomes" id="UP000311469">
    <property type="component" value="Chromosome cSF1"/>
</dbReference>
<evidence type="ECO:0000313" key="5">
    <source>
        <dbReference type="Proteomes" id="UP000311469"/>
    </source>
</evidence>